<accession>G7H783</accession>
<comment type="caution">
    <text evidence="1">The sequence shown here is derived from an EMBL/GenBank/DDBJ whole genome shotgun (WGS) entry which is preliminary data.</text>
</comment>
<proteinExistence type="predicted"/>
<protein>
    <submittedName>
        <fullName evidence="1">Uncharacterized protein</fullName>
    </submittedName>
</protein>
<dbReference type="EMBL" id="BAEE01000087">
    <property type="protein sequence ID" value="GAB11708.1"/>
    <property type="molecule type" value="Genomic_DNA"/>
</dbReference>
<keyword evidence="2" id="KW-1185">Reference proteome</keyword>
<dbReference type="RefSeq" id="WP_007323783.1">
    <property type="nucleotide sequence ID" value="NZ_BAEE01000087.1"/>
</dbReference>
<dbReference type="STRING" id="1073574.GOARA_087_00010"/>
<dbReference type="AlphaFoldDB" id="G7H783"/>
<evidence type="ECO:0000313" key="2">
    <source>
        <dbReference type="Proteomes" id="UP000035088"/>
    </source>
</evidence>
<dbReference type="Proteomes" id="UP000035088">
    <property type="component" value="Unassembled WGS sequence"/>
</dbReference>
<gene>
    <name evidence="1" type="ORF">GOARA_087_00010</name>
</gene>
<organism evidence="1 2">
    <name type="scientific">Gordonia araii NBRC 100433</name>
    <dbReference type="NCBI Taxonomy" id="1073574"/>
    <lineage>
        <taxon>Bacteria</taxon>
        <taxon>Bacillati</taxon>
        <taxon>Actinomycetota</taxon>
        <taxon>Actinomycetes</taxon>
        <taxon>Mycobacteriales</taxon>
        <taxon>Gordoniaceae</taxon>
        <taxon>Gordonia</taxon>
    </lineage>
</organism>
<evidence type="ECO:0000313" key="1">
    <source>
        <dbReference type="EMBL" id="GAB11708.1"/>
    </source>
</evidence>
<name>G7H783_9ACTN</name>
<reference evidence="1 2" key="1">
    <citation type="submission" date="2011-11" db="EMBL/GenBank/DDBJ databases">
        <title>Whole genome shotgun sequence of Gordonia araii NBRC 100433.</title>
        <authorList>
            <person name="Yoshida Y."/>
            <person name="Hosoyama A."/>
            <person name="Tsuchikane K."/>
            <person name="Katsumata H."/>
            <person name="Yamazaki S."/>
            <person name="Fujita N."/>
        </authorList>
    </citation>
    <scope>NUCLEOTIDE SEQUENCE [LARGE SCALE GENOMIC DNA]</scope>
    <source>
        <strain evidence="1 2">NBRC 100433</strain>
    </source>
</reference>
<sequence length="140" mass="16057">MGYFLHRPDGYDRFDLDRTLTIMERNGARRVARDVFDPTFESTVSAVTVMELAESSFDVVESARSIMIHNSEALSDSVAQLIFELMVDQRLVFHPELTESVLVPSEDAVPDDPYFTDSKVVHSWQELKQIANYEDEEGFF</sequence>